<dbReference type="Proteomes" id="UP000253759">
    <property type="component" value="Unassembled WGS sequence"/>
</dbReference>
<evidence type="ECO:0000256" key="1">
    <source>
        <dbReference type="SAM" id="MobiDB-lite"/>
    </source>
</evidence>
<comment type="caution">
    <text evidence="2">The sequence shown here is derived from an EMBL/GenBank/DDBJ whole genome shotgun (WGS) entry which is preliminary data.</text>
</comment>
<dbReference type="EMBL" id="QQNH01000032">
    <property type="protein sequence ID" value="RDE07829.1"/>
    <property type="molecule type" value="Genomic_DNA"/>
</dbReference>
<dbReference type="AlphaFoldDB" id="A0A369W1B7"/>
<sequence length="149" mass="15715">MSLPVPSGNIGQGKGVTRLGTAEWYSFPEGQKPSFKSGDLWLSRMHTGESVGYADDRHALVVSGTRSGKGTSIIVPNLILWPGSAVVIDPKGENATVTARRRGKGSTVMASSTCKRSSSSEKLRSSSASNKSSPESIARLCTTLSRTSK</sequence>
<accession>A0A369W1B7</accession>
<name>A0A369W1B7_9HYPH</name>
<keyword evidence="3" id="KW-1185">Reference proteome</keyword>
<dbReference type="InterPro" id="IPR003688">
    <property type="entry name" value="TraG/VirD4"/>
</dbReference>
<dbReference type="GO" id="GO:0016020">
    <property type="term" value="C:membrane"/>
    <property type="evidence" value="ECO:0007669"/>
    <property type="project" value="InterPro"/>
</dbReference>
<evidence type="ECO:0000313" key="3">
    <source>
        <dbReference type="Proteomes" id="UP000253759"/>
    </source>
</evidence>
<feature type="compositionally biased region" description="Low complexity" evidence="1">
    <location>
        <begin position="125"/>
        <end position="136"/>
    </location>
</feature>
<feature type="region of interest" description="Disordered" evidence="1">
    <location>
        <begin position="96"/>
        <end position="149"/>
    </location>
</feature>
<evidence type="ECO:0008006" key="4">
    <source>
        <dbReference type="Google" id="ProtNLM"/>
    </source>
</evidence>
<dbReference type="CDD" id="cd01127">
    <property type="entry name" value="TrwB_TraG_TraD_VirD4"/>
    <property type="match status" value="1"/>
</dbReference>
<proteinExistence type="predicted"/>
<dbReference type="OrthoDB" id="9759295at2"/>
<evidence type="ECO:0000313" key="2">
    <source>
        <dbReference type="EMBL" id="RDE07829.1"/>
    </source>
</evidence>
<dbReference type="RefSeq" id="WP_114646922.1">
    <property type="nucleotide sequence ID" value="NZ_QQNH01000032.1"/>
</dbReference>
<dbReference type="Pfam" id="PF02534">
    <property type="entry name" value="T4SS-DNA_transf"/>
    <property type="match status" value="1"/>
</dbReference>
<gene>
    <name evidence="2" type="ORF">DVH29_14570</name>
</gene>
<reference evidence="3" key="1">
    <citation type="submission" date="2018-07" db="EMBL/GenBank/DDBJ databases">
        <authorList>
            <person name="Liu B.-T."/>
            <person name="Du Z."/>
        </authorList>
    </citation>
    <scope>NUCLEOTIDE SEQUENCE [LARGE SCALE GENOMIC DNA]</scope>
    <source>
        <strain evidence="3">XYN52</strain>
    </source>
</reference>
<organism evidence="2 3">
    <name type="scientific">Pelagibacterium lacus</name>
    <dbReference type="NCBI Taxonomy" id="2282655"/>
    <lineage>
        <taxon>Bacteria</taxon>
        <taxon>Pseudomonadati</taxon>
        <taxon>Pseudomonadota</taxon>
        <taxon>Alphaproteobacteria</taxon>
        <taxon>Hyphomicrobiales</taxon>
        <taxon>Devosiaceae</taxon>
        <taxon>Pelagibacterium</taxon>
    </lineage>
</organism>
<protein>
    <recommendedName>
        <fullName evidence="4">Type IV secretory system conjugative DNA transfer family protein</fullName>
    </recommendedName>
</protein>